<sequence>MKKKKLLTLLILISKVSLVNSQVGLGTATPRGALDINKPTTNNMGLVLPTNPDPNNIINPQGGAVAIGTIMYDSTNNCIKYYKPTGWSNCLCDSCPVVSNPHVSSLDCASGALTGYYRENLPSGGTKVINYTGGNGESYNAFSITSTGVTGLTAIGSSGTLANGNGSFTLDISGTPSGPGLANFLLNFGGQICTFNVNVTTVNTNCTASEELGVNVSTNPASPTVLTIGGETVSVYRVTAGTMPNQTASASGFPPPQAMSGVSMNNASAYFILGNGVYKHVTSMKLVFSKPVNNMGFKTNWYANTDSSQLSAKDINGNPVTLTMYKVIGNTSVLSYNSSGNNLTVTGQASSGNTGSIGYIISSPTPYTEITITSPTSYDDILAAFTYCNAYVAP</sequence>
<protein>
    <submittedName>
        <fullName evidence="2">Uncharacterized protein</fullName>
    </submittedName>
</protein>
<comment type="caution">
    <text evidence="2">The sequence shown here is derived from an EMBL/GenBank/DDBJ whole genome shotgun (WGS) entry which is preliminary data.</text>
</comment>
<dbReference type="EMBL" id="BJYI01000025">
    <property type="protein sequence ID" value="GEN74054.1"/>
    <property type="molecule type" value="Genomic_DNA"/>
</dbReference>
<evidence type="ECO:0000313" key="3">
    <source>
        <dbReference type="Proteomes" id="UP000321150"/>
    </source>
</evidence>
<organism evidence="2 3">
    <name type="scientific">Chryseobacterium lathyri</name>
    <dbReference type="NCBI Taxonomy" id="395933"/>
    <lineage>
        <taxon>Bacteria</taxon>
        <taxon>Pseudomonadati</taxon>
        <taxon>Bacteroidota</taxon>
        <taxon>Flavobacteriia</taxon>
        <taxon>Flavobacteriales</taxon>
        <taxon>Weeksellaceae</taxon>
        <taxon>Chryseobacterium group</taxon>
        <taxon>Chryseobacterium</taxon>
    </lineage>
</organism>
<feature type="chain" id="PRO_5021775450" evidence="1">
    <location>
        <begin position="22"/>
        <end position="394"/>
    </location>
</feature>
<evidence type="ECO:0000256" key="1">
    <source>
        <dbReference type="SAM" id="SignalP"/>
    </source>
</evidence>
<keyword evidence="1" id="KW-0732">Signal</keyword>
<accession>A0A511YFS3</accession>
<name>A0A511YFS3_9FLAO</name>
<gene>
    <name evidence="2" type="ORF">CLA01_41260</name>
</gene>
<feature type="signal peptide" evidence="1">
    <location>
        <begin position="1"/>
        <end position="21"/>
    </location>
</feature>
<evidence type="ECO:0000313" key="2">
    <source>
        <dbReference type="EMBL" id="GEN74054.1"/>
    </source>
</evidence>
<dbReference type="Proteomes" id="UP000321150">
    <property type="component" value="Unassembled WGS sequence"/>
</dbReference>
<dbReference type="AlphaFoldDB" id="A0A511YFS3"/>
<proteinExistence type="predicted"/>
<reference evidence="2 3" key="1">
    <citation type="submission" date="2019-07" db="EMBL/GenBank/DDBJ databases">
        <title>Whole genome shotgun sequence of Chryseobacterium lathyri NBRC 105250.</title>
        <authorList>
            <person name="Hosoyama A."/>
            <person name="Uohara A."/>
            <person name="Ohji S."/>
            <person name="Ichikawa N."/>
        </authorList>
    </citation>
    <scope>NUCLEOTIDE SEQUENCE [LARGE SCALE GENOMIC DNA]</scope>
    <source>
        <strain evidence="2 3">NBRC 105250</strain>
    </source>
</reference>